<feature type="transmembrane region" description="Helical" evidence="2">
    <location>
        <begin position="332"/>
        <end position="353"/>
    </location>
</feature>
<feature type="transmembrane region" description="Helical" evidence="2">
    <location>
        <begin position="187"/>
        <end position="211"/>
    </location>
</feature>
<feature type="signal peptide" evidence="3">
    <location>
        <begin position="1"/>
        <end position="20"/>
    </location>
</feature>
<feature type="region of interest" description="Disordered" evidence="1">
    <location>
        <begin position="400"/>
        <end position="431"/>
    </location>
</feature>
<keyword evidence="3" id="KW-0732">Signal</keyword>
<feature type="transmembrane region" description="Helical" evidence="2">
    <location>
        <begin position="223"/>
        <end position="249"/>
    </location>
</feature>
<feature type="transmembrane region" description="Helical" evidence="2">
    <location>
        <begin position="151"/>
        <end position="175"/>
    </location>
</feature>
<dbReference type="Pfam" id="PF20152">
    <property type="entry name" value="DUF6534"/>
    <property type="match status" value="1"/>
</dbReference>
<dbReference type="PANTHER" id="PTHR40465:SF1">
    <property type="entry name" value="DUF6534 DOMAIN-CONTAINING PROTEIN"/>
    <property type="match status" value="1"/>
</dbReference>
<keyword evidence="2" id="KW-0812">Transmembrane</keyword>
<keyword evidence="2" id="KW-0472">Membrane</keyword>
<feature type="transmembrane region" description="Helical" evidence="2">
    <location>
        <begin position="299"/>
        <end position="320"/>
    </location>
</feature>
<evidence type="ECO:0000259" key="4">
    <source>
        <dbReference type="Pfam" id="PF20152"/>
    </source>
</evidence>
<evidence type="ECO:0000256" key="1">
    <source>
        <dbReference type="SAM" id="MobiDB-lite"/>
    </source>
</evidence>
<evidence type="ECO:0000256" key="2">
    <source>
        <dbReference type="SAM" id="Phobius"/>
    </source>
</evidence>
<keyword evidence="2" id="KW-1133">Transmembrane helix</keyword>
<organism evidence="5 6">
    <name type="scientific">Agaricus bisporus var. burnettii</name>
    <dbReference type="NCBI Taxonomy" id="192524"/>
    <lineage>
        <taxon>Eukaryota</taxon>
        <taxon>Fungi</taxon>
        <taxon>Dikarya</taxon>
        <taxon>Basidiomycota</taxon>
        <taxon>Agaricomycotina</taxon>
        <taxon>Agaricomycetes</taxon>
        <taxon>Agaricomycetidae</taxon>
        <taxon>Agaricales</taxon>
        <taxon>Agaricineae</taxon>
        <taxon>Agaricaceae</taxon>
        <taxon>Agaricus</taxon>
    </lineage>
</organism>
<dbReference type="Proteomes" id="UP000629468">
    <property type="component" value="Unassembled WGS sequence"/>
</dbReference>
<dbReference type="EMBL" id="JABXXO010000013">
    <property type="protein sequence ID" value="KAF7761597.1"/>
    <property type="molecule type" value="Genomic_DNA"/>
</dbReference>
<dbReference type="PANTHER" id="PTHR40465">
    <property type="entry name" value="CHROMOSOME 1, WHOLE GENOME SHOTGUN SEQUENCE"/>
    <property type="match status" value="1"/>
</dbReference>
<dbReference type="AlphaFoldDB" id="A0A8H7C335"/>
<sequence length="431" mass="48495">MIRHFPVLVLLTLIISGFRSRSELKKRRLIRRQSRFNQQSFIRPAFRMSTILPQTTTIIERLFNGVDTIACAGKMFGHFHLDLRLSLKCVPSLPIKRIIDMGSIPQRISIGDTYGASYIGVIVTAALYGLTTLQTYFYYVNYPKDGPGLKLLVALIWSLDTLHMADVTYCIYYYLVTNYNNPPALAIGHWSLFLGVALNVTIAFIVQFYFTAKIYALCKRYKVFVTTLIGLTVFAHLAFGMETVALLFIKKEFSRLPEITYIAATPFALLAVLSDIFIAGALCILLWGSKTGFKSTNNLISKLIIYAINRCLLTSVVAIAEVIAFTVSPKTLWYLAIDFAIGKLYANSLLATLNNRQAMRDRSFDTANTVHLSEIDFQRSSSSRAFSDMQRDQVQVSLRSEIRIDKDRPSASKTDYSGSSGDSEVMRMSKV</sequence>
<feature type="compositionally biased region" description="Polar residues" evidence="1">
    <location>
        <begin position="411"/>
        <end position="422"/>
    </location>
</feature>
<evidence type="ECO:0000313" key="6">
    <source>
        <dbReference type="Proteomes" id="UP000629468"/>
    </source>
</evidence>
<feature type="compositionally biased region" description="Basic and acidic residues" evidence="1">
    <location>
        <begin position="400"/>
        <end position="410"/>
    </location>
</feature>
<evidence type="ECO:0000256" key="3">
    <source>
        <dbReference type="SAM" id="SignalP"/>
    </source>
</evidence>
<protein>
    <recommendedName>
        <fullName evidence="4">DUF6534 domain-containing protein</fullName>
    </recommendedName>
</protein>
<feature type="chain" id="PRO_5034308395" description="DUF6534 domain-containing protein" evidence="3">
    <location>
        <begin position="21"/>
        <end position="431"/>
    </location>
</feature>
<reference evidence="5 6" key="1">
    <citation type="journal article" name="Sci. Rep.">
        <title>Telomere-to-telomere assembled and centromere annotated genomes of the two main subspecies of the button mushroom Agaricus bisporus reveal especially polymorphic chromosome ends.</title>
        <authorList>
            <person name="Sonnenberg A.S.M."/>
            <person name="Sedaghat-Telgerd N."/>
            <person name="Lavrijssen B."/>
            <person name="Ohm R.A."/>
            <person name="Hendrickx P.M."/>
            <person name="Scholtmeijer K."/>
            <person name="Baars J.J.P."/>
            <person name="van Peer A."/>
        </authorList>
    </citation>
    <scope>NUCLEOTIDE SEQUENCE [LARGE SCALE GENOMIC DNA]</scope>
    <source>
        <strain evidence="5 6">H119_p4</strain>
    </source>
</reference>
<feature type="domain" description="DUF6534" evidence="4">
    <location>
        <begin position="271"/>
        <end position="357"/>
    </location>
</feature>
<dbReference type="InterPro" id="IPR045339">
    <property type="entry name" value="DUF6534"/>
</dbReference>
<accession>A0A8H7C335</accession>
<evidence type="ECO:0000313" key="5">
    <source>
        <dbReference type="EMBL" id="KAF7761597.1"/>
    </source>
</evidence>
<feature type="transmembrane region" description="Helical" evidence="2">
    <location>
        <begin position="261"/>
        <end position="287"/>
    </location>
</feature>
<comment type="caution">
    <text evidence="5">The sequence shown here is derived from an EMBL/GenBank/DDBJ whole genome shotgun (WGS) entry which is preliminary data.</text>
</comment>
<proteinExistence type="predicted"/>
<feature type="transmembrane region" description="Helical" evidence="2">
    <location>
        <begin position="116"/>
        <end position="139"/>
    </location>
</feature>
<name>A0A8H7C335_AGABI</name>
<gene>
    <name evidence="5" type="ORF">Agabi119p4_9589</name>
</gene>